<evidence type="ECO:0000256" key="1">
    <source>
        <dbReference type="SAM" id="Phobius"/>
    </source>
</evidence>
<feature type="transmembrane region" description="Helical" evidence="1">
    <location>
        <begin position="6"/>
        <end position="30"/>
    </location>
</feature>
<keyword evidence="1" id="KW-1133">Transmembrane helix</keyword>
<keyword evidence="2" id="KW-0496">Mitochondrion</keyword>
<gene>
    <name evidence="2" type="primary">ATP8</name>
</gene>
<keyword evidence="1" id="KW-0472">Membrane</keyword>
<dbReference type="CTD" id="4509"/>
<organism evidence="2">
    <name type="scientific">Xenograpsus testudinatus</name>
    <dbReference type="NCBI Taxonomy" id="533011"/>
    <lineage>
        <taxon>Eukaryota</taxon>
        <taxon>Metazoa</taxon>
        <taxon>Ecdysozoa</taxon>
        <taxon>Arthropoda</taxon>
        <taxon>Crustacea</taxon>
        <taxon>Multicrustacea</taxon>
        <taxon>Malacostraca</taxon>
        <taxon>Eumalacostraca</taxon>
        <taxon>Eucarida</taxon>
        <taxon>Decapoda</taxon>
        <taxon>Pleocyemata</taxon>
        <taxon>Brachyura</taxon>
        <taxon>Eubrachyura</taxon>
        <taxon>Grapsoidea</taxon>
        <taxon>Xenograpsidae</taxon>
        <taxon>Xenograpsus</taxon>
    </lineage>
</organism>
<dbReference type="RefSeq" id="YP_003289017.1">
    <property type="nucleotide sequence ID" value="NC_013480.1"/>
</dbReference>
<sequence length="52" mass="6449">MPQMAPLYWLYLFFFFLIMLSLFLVLTFFIKPFDMKSSTLHTNPLQYKHWKL</sequence>
<name>D0PS52_9EUCA</name>
<protein>
    <submittedName>
        <fullName evidence="2">ATP synthase F0 subunit 8</fullName>
    </submittedName>
</protein>
<reference evidence="2" key="1">
    <citation type="journal article" date="2009" name="Comp. Biochem. Physiol. Part D Genomics Proteomics">
        <title>The complete mitogenome of the hydrothermal vent crab Xenograpsus testudinatus (Decapoda, Brachyura) and comparison with brachyuran crabs.</title>
        <authorList>
            <person name="Ki J.-S."/>
            <person name="Dahms H.-U."/>
            <person name="Hwang J.-S."/>
            <person name="Lee J.-S."/>
        </authorList>
    </citation>
    <scope>NUCLEOTIDE SEQUENCE</scope>
</reference>
<dbReference type="EMBL" id="EU727203">
    <property type="protein sequence ID" value="ACF08703.1"/>
    <property type="molecule type" value="Genomic_DNA"/>
</dbReference>
<geneLocation type="mitochondrion" evidence="2"/>
<dbReference type="GeneID" id="8560549"/>
<accession>D0PS52</accession>
<evidence type="ECO:0000313" key="2">
    <source>
        <dbReference type="EMBL" id="ACF08703.1"/>
    </source>
</evidence>
<proteinExistence type="predicted"/>
<keyword evidence="1" id="KW-0812">Transmembrane</keyword>
<dbReference type="AlphaFoldDB" id="D0PS52"/>